<evidence type="ECO:0000256" key="1">
    <source>
        <dbReference type="SAM" id="MobiDB-lite"/>
    </source>
</evidence>
<accession>A0A0F9D8K6</accession>
<protein>
    <submittedName>
        <fullName evidence="2">Uncharacterized protein</fullName>
    </submittedName>
</protein>
<sequence length="84" mass="9863">MSSWKILLQDIEMNRVLKKGDLLRVYSVDFEKAELVLVYIDHTCLRPDEIGEHEKEGRPRRLSKYGIKGVPRPAPFLPKEKEKK</sequence>
<dbReference type="AlphaFoldDB" id="A0A0F9D8K6"/>
<name>A0A0F9D8K6_9ZZZZ</name>
<comment type="caution">
    <text evidence="2">The sequence shown here is derived from an EMBL/GenBank/DDBJ whole genome shotgun (WGS) entry which is preliminary data.</text>
</comment>
<reference evidence="2" key="1">
    <citation type="journal article" date="2015" name="Nature">
        <title>Complex archaea that bridge the gap between prokaryotes and eukaryotes.</title>
        <authorList>
            <person name="Spang A."/>
            <person name="Saw J.H."/>
            <person name="Jorgensen S.L."/>
            <person name="Zaremba-Niedzwiedzka K."/>
            <person name="Martijn J."/>
            <person name="Lind A.E."/>
            <person name="van Eijk R."/>
            <person name="Schleper C."/>
            <person name="Guy L."/>
            <person name="Ettema T.J."/>
        </authorList>
    </citation>
    <scope>NUCLEOTIDE SEQUENCE</scope>
</reference>
<gene>
    <name evidence="2" type="ORF">LCGC14_2229570</name>
</gene>
<dbReference type="EMBL" id="LAZR01029962">
    <property type="protein sequence ID" value="KKL58023.1"/>
    <property type="molecule type" value="Genomic_DNA"/>
</dbReference>
<feature type="region of interest" description="Disordered" evidence="1">
    <location>
        <begin position="51"/>
        <end position="84"/>
    </location>
</feature>
<proteinExistence type="predicted"/>
<evidence type="ECO:0000313" key="2">
    <source>
        <dbReference type="EMBL" id="KKL58023.1"/>
    </source>
</evidence>
<organism evidence="2">
    <name type="scientific">marine sediment metagenome</name>
    <dbReference type="NCBI Taxonomy" id="412755"/>
    <lineage>
        <taxon>unclassified sequences</taxon>
        <taxon>metagenomes</taxon>
        <taxon>ecological metagenomes</taxon>
    </lineage>
</organism>